<name>A0ABQ5ILQ0_9ASTR</name>
<feature type="region of interest" description="Disordered" evidence="1">
    <location>
        <begin position="254"/>
        <end position="274"/>
    </location>
</feature>
<gene>
    <name evidence="2" type="ORF">Tco_1111445</name>
</gene>
<evidence type="ECO:0000256" key="1">
    <source>
        <dbReference type="SAM" id="MobiDB-lite"/>
    </source>
</evidence>
<keyword evidence="3" id="KW-1185">Reference proteome</keyword>
<organism evidence="2 3">
    <name type="scientific">Tanacetum coccineum</name>
    <dbReference type="NCBI Taxonomy" id="301880"/>
    <lineage>
        <taxon>Eukaryota</taxon>
        <taxon>Viridiplantae</taxon>
        <taxon>Streptophyta</taxon>
        <taxon>Embryophyta</taxon>
        <taxon>Tracheophyta</taxon>
        <taxon>Spermatophyta</taxon>
        <taxon>Magnoliopsida</taxon>
        <taxon>eudicotyledons</taxon>
        <taxon>Gunneridae</taxon>
        <taxon>Pentapetalae</taxon>
        <taxon>asterids</taxon>
        <taxon>campanulids</taxon>
        <taxon>Asterales</taxon>
        <taxon>Asteraceae</taxon>
        <taxon>Asteroideae</taxon>
        <taxon>Anthemideae</taxon>
        <taxon>Anthemidinae</taxon>
        <taxon>Tanacetum</taxon>
    </lineage>
</organism>
<dbReference type="Proteomes" id="UP001151760">
    <property type="component" value="Unassembled WGS sequence"/>
</dbReference>
<proteinExistence type="predicted"/>
<protein>
    <recommendedName>
        <fullName evidence="4">RNA-directed DNA polymerase, eukaryota</fullName>
    </recommendedName>
</protein>
<evidence type="ECO:0000313" key="2">
    <source>
        <dbReference type="EMBL" id="GJU01107.1"/>
    </source>
</evidence>
<evidence type="ECO:0000313" key="3">
    <source>
        <dbReference type="Proteomes" id="UP001151760"/>
    </source>
</evidence>
<comment type="caution">
    <text evidence="2">The sequence shown here is derived from an EMBL/GenBank/DDBJ whole genome shotgun (WGS) entry which is preliminary data.</text>
</comment>
<reference evidence="2" key="1">
    <citation type="journal article" date="2022" name="Int. J. Mol. Sci.">
        <title>Draft Genome of Tanacetum Coccineum: Genomic Comparison of Closely Related Tanacetum-Family Plants.</title>
        <authorList>
            <person name="Yamashiro T."/>
            <person name="Shiraishi A."/>
            <person name="Nakayama K."/>
            <person name="Satake H."/>
        </authorList>
    </citation>
    <scope>NUCLEOTIDE SEQUENCE</scope>
</reference>
<sequence length="295" mass="33713">MSKLMKKMKYIKEKIRAWIKVRKDSLKNIKKTLKVESVEIDLLLNKGEANSDVLNNRMSISKSLQELDKLESMEVAQKAKIKWAIEGDENSKYYHVILNKKRSQLAIRGILVDGIWIDSPCLVKSGFLSHFTNRFGQPQVSRLELDMDFPNKLDLDQQVELENNVTREEVNRVVWDCGADKSPGPNGFTFGFYRRYWSFLEKDVEEANEMMLFSWVIGVTQTSLILVSLSKVYDSFKDVAPALHAVRAGRVQKNNHKNKKLQMAAKGKNQGKGNTKLAYAPAYVLKPKIPSTKEG</sequence>
<reference evidence="2" key="2">
    <citation type="submission" date="2022-01" db="EMBL/GenBank/DDBJ databases">
        <authorList>
            <person name="Yamashiro T."/>
            <person name="Shiraishi A."/>
            <person name="Satake H."/>
            <person name="Nakayama K."/>
        </authorList>
    </citation>
    <scope>NUCLEOTIDE SEQUENCE</scope>
</reference>
<dbReference type="EMBL" id="BQNB010020932">
    <property type="protein sequence ID" value="GJU01107.1"/>
    <property type="molecule type" value="Genomic_DNA"/>
</dbReference>
<evidence type="ECO:0008006" key="4">
    <source>
        <dbReference type="Google" id="ProtNLM"/>
    </source>
</evidence>
<accession>A0ABQ5ILQ0</accession>